<feature type="compositionally biased region" description="Polar residues" evidence="1">
    <location>
        <begin position="281"/>
        <end position="302"/>
    </location>
</feature>
<dbReference type="AntiFam" id="ANF00142">
    <property type="entry name" value="Shadow ORF (opposite yadG)"/>
</dbReference>
<evidence type="ECO:0000313" key="2">
    <source>
        <dbReference type="EMBL" id="MPM71093.1"/>
    </source>
</evidence>
<comment type="caution">
    <text evidence="2">The sequence shown here is derived from an EMBL/GenBank/DDBJ whole genome shotgun (WGS) entry which is preliminary data.</text>
</comment>
<proteinExistence type="predicted"/>
<dbReference type="AntiFam" id="ANF00095">
    <property type="entry name" value="Shadow ORF (opposite ABC transporters)"/>
</dbReference>
<accession>A0A645C6Z8</accession>
<sequence>MQAVAVHAHVGNAGHEATGVRVGRLVDHLVHGPDLGHAARIHHRHAVAGFGDDTHVVRDQHDRRAARAADVFEQRDNLRLDGYVQGRCWFVGNDQFRLCGQRQRDHHTLAHATRELVGVVIDALLGRRNAGVLEQRDRALARLRRVERQMRGDGLDQLSAHGIQRVERGERVLKNRADAAPTDMAHLFGGQVVDALAIQQNLAGGDVPRRFQQADDGRAGERFARPRFAHHAQDLAGRNRKRHVVERAQRASAPRKLDHQILNIKQGHGLAPQRRRGLRASRNQSPNRFTDSAITTSITPGNTVIHHSPENR</sequence>
<feature type="region of interest" description="Disordered" evidence="1">
    <location>
        <begin position="266"/>
        <end position="312"/>
    </location>
</feature>
<evidence type="ECO:0000256" key="1">
    <source>
        <dbReference type="SAM" id="MobiDB-lite"/>
    </source>
</evidence>
<organism evidence="2">
    <name type="scientific">bioreactor metagenome</name>
    <dbReference type="NCBI Taxonomy" id="1076179"/>
    <lineage>
        <taxon>unclassified sequences</taxon>
        <taxon>metagenomes</taxon>
        <taxon>ecological metagenomes</taxon>
    </lineage>
</organism>
<dbReference type="EMBL" id="VSSQ01023894">
    <property type="protein sequence ID" value="MPM71093.1"/>
    <property type="molecule type" value="Genomic_DNA"/>
</dbReference>
<dbReference type="AlphaFoldDB" id="A0A645C6Z8"/>
<protein>
    <submittedName>
        <fullName evidence="2">Uncharacterized protein</fullName>
    </submittedName>
</protein>
<reference evidence="2" key="1">
    <citation type="submission" date="2019-08" db="EMBL/GenBank/DDBJ databases">
        <authorList>
            <person name="Kucharzyk K."/>
            <person name="Murdoch R.W."/>
            <person name="Higgins S."/>
            <person name="Loffler F."/>
        </authorList>
    </citation>
    <scope>NUCLEOTIDE SEQUENCE</scope>
</reference>
<name>A0A645C6Z8_9ZZZZ</name>
<gene>
    <name evidence="2" type="ORF">SDC9_118056</name>
</gene>